<dbReference type="Proteomes" id="UP001297422">
    <property type="component" value="Unassembled WGS sequence"/>
</dbReference>
<evidence type="ECO:0000313" key="1">
    <source>
        <dbReference type="EMBL" id="MCB5495397.1"/>
    </source>
</evidence>
<sequence length="50" mass="5750">MIVETVKVKNATIRVHDDCYAERTEEEVKSLIDGCCRIIQEALLRKEKTA</sequence>
<comment type="caution">
    <text evidence="1">The sequence shown here is derived from an EMBL/GenBank/DDBJ whole genome shotgun (WGS) entry which is preliminary data.</text>
</comment>
<dbReference type="EMBL" id="JAJBNC010000040">
    <property type="protein sequence ID" value="MCB5495397.1"/>
    <property type="molecule type" value="Genomic_DNA"/>
</dbReference>
<dbReference type="RefSeq" id="WP_173880061.1">
    <property type="nucleotide sequence ID" value="NZ_AP031447.1"/>
</dbReference>
<evidence type="ECO:0000313" key="2">
    <source>
        <dbReference type="Proteomes" id="UP001297422"/>
    </source>
</evidence>
<gene>
    <name evidence="1" type="ORF">LIQ10_16930</name>
</gene>
<protein>
    <submittedName>
        <fullName evidence="1">Uncharacterized protein</fullName>
    </submittedName>
</protein>
<organism evidence="1 2">
    <name type="scientific">Mediterraneibacter gnavus</name>
    <name type="common">Ruminococcus gnavus</name>
    <dbReference type="NCBI Taxonomy" id="33038"/>
    <lineage>
        <taxon>Bacteria</taxon>
        <taxon>Bacillati</taxon>
        <taxon>Bacillota</taxon>
        <taxon>Clostridia</taxon>
        <taxon>Lachnospirales</taxon>
        <taxon>Lachnospiraceae</taxon>
        <taxon>Mediterraneibacter</taxon>
    </lineage>
</organism>
<name>A0AAJ1ES64_MEDGN</name>
<reference evidence="1" key="1">
    <citation type="submission" date="2021-10" db="EMBL/GenBank/DDBJ databases">
        <title>Collection of gut derived symbiotic bacterial strains cultured from healthy donors.</title>
        <authorList>
            <person name="Lin H."/>
            <person name="Littmann E."/>
            <person name="Claire K."/>
            <person name="Pamer E."/>
        </authorList>
    </citation>
    <scope>NUCLEOTIDE SEQUENCE</scope>
    <source>
        <strain evidence="1">MSK.23.4</strain>
    </source>
</reference>
<dbReference type="AlphaFoldDB" id="A0AAJ1ES64"/>
<accession>A0AAJ1ES64</accession>
<proteinExistence type="predicted"/>